<feature type="transmembrane region" description="Helical" evidence="7">
    <location>
        <begin position="29"/>
        <end position="48"/>
    </location>
</feature>
<evidence type="ECO:0000256" key="7">
    <source>
        <dbReference type="HAMAP-Rule" id="MF_01147"/>
    </source>
</evidence>
<feature type="transmembrane region" description="Helical" evidence="7">
    <location>
        <begin position="248"/>
        <end position="268"/>
    </location>
</feature>
<keyword evidence="5 7" id="KW-1133">Transmembrane helix</keyword>
<evidence type="ECO:0000256" key="6">
    <source>
        <dbReference type="ARBA" id="ARBA00023136"/>
    </source>
</evidence>
<feature type="binding site" evidence="7">
    <location>
        <position position="146"/>
    </location>
    <ligand>
        <name>a 1,2-diacyl-sn-glycero-3-phospho-(1'-sn-glycerol)</name>
        <dbReference type="ChEBI" id="CHEBI:64716"/>
    </ligand>
</feature>
<dbReference type="EMBL" id="CADCWC010000358">
    <property type="protein sequence ID" value="CAA9546951.1"/>
    <property type="molecule type" value="Genomic_DNA"/>
</dbReference>
<comment type="subcellular location">
    <subcellularLocation>
        <location evidence="7">Cell membrane</location>
        <topology evidence="7">Multi-pass membrane protein</topology>
    </subcellularLocation>
</comment>
<evidence type="ECO:0000256" key="4">
    <source>
        <dbReference type="ARBA" id="ARBA00022692"/>
    </source>
</evidence>
<evidence type="ECO:0000256" key="1">
    <source>
        <dbReference type="ARBA" id="ARBA00007150"/>
    </source>
</evidence>
<evidence type="ECO:0000256" key="5">
    <source>
        <dbReference type="ARBA" id="ARBA00022989"/>
    </source>
</evidence>
<keyword evidence="3 7" id="KW-0808">Transferase</keyword>
<keyword evidence="4 7" id="KW-0812">Transmembrane</keyword>
<dbReference type="GO" id="GO:0008961">
    <property type="term" value="F:phosphatidylglycerol-prolipoprotein diacylglyceryl transferase activity"/>
    <property type="evidence" value="ECO:0007669"/>
    <property type="project" value="UniProtKB-UniRule"/>
</dbReference>
<protein>
    <recommendedName>
        <fullName evidence="7">Phosphatidylglycerol--prolipoprotein diacylglyceryl transferase</fullName>
        <ecNumber evidence="7">2.5.1.145</ecNumber>
    </recommendedName>
</protein>
<keyword evidence="6 7" id="KW-0472">Membrane</keyword>
<evidence type="ECO:0000256" key="8">
    <source>
        <dbReference type="SAM" id="MobiDB-lite"/>
    </source>
</evidence>
<sequence>MPLLEITLPLLSIPSPDSNVIVELGPLRLRWYGTLLALAVLLAGWMTQREFRRRALDPEQVYTVAAWCVPGGIIGARLYHVITDWDRFSDDLASIPALWEGGLGMFGVIVGGATGALIAARRIGVPFGTVFDSIAPGLIAAQAIGRLGNWFNQELFGRPTDLPWALEIDPEHRPARYAAEETFHPTFLYEALWNVVVCVALLLIARRLWRRLRPGVVFACYLVGYSIGRFPIEGIRVDPAHEWLGLRLNQYVFAVVFVVAVAFLAWALRRPPDVPDEPAPRRRRGPTARRPGEPAGAVRRRGAGPGRG</sequence>
<organism evidence="9">
    <name type="scientific">uncultured Thermoleophilia bacterium</name>
    <dbReference type="NCBI Taxonomy" id="1497501"/>
    <lineage>
        <taxon>Bacteria</taxon>
        <taxon>Bacillati</taxon>
        <taxon>Actinomycetota</taxon>
        <taxon>Thermoleophilia</taxon>
        <taxon>environmental samples</taxon>
    </lineage>
</organism>
<feature type="transmembrane region" description="Helical" evidence="7">
    <location>
        <begin position="127"/>
        <end position="145"/>
    </location>
</feature>
<keyword evidence="2 7" id="KW-1003">Cell membrane</keyword>
<feature type="transmembrane region" description="Helical" evidence="7">
    <location>
        <begin position="212"/>
        <end position="228"/>
    </location>
</feature>
<dbReference type="PROSITE" id="PS01311">
    <property type="entry name" value="LGT"/>
    <property type="match status" value="1"/>
</dbReference>
<gene>
    <name evidence="7" type="primary">lgt</name>
    <name evidence="9" type="ORF">AVDCRST_MAG79-2384</name>
</gene>
<dbReference type="GO" id="GO:0005886">
    <property type="term" value="C:plasma membrane"/>
    <property type="evidence" value="ECO:0007669"/>
    <property type="project" value="UniProtKB-SubCell"/>
</dbReference>
<dbReference type="GO" id="GO:0042158">
    <property type="term" value="P:lipoprotein biosynthetic process"/>
    <property type="evidence" value="ECO:0007669"/>
    <property type="project" value="UniProtKB-UniRule"/>
</dbReference>
<feature type="transmembrane region" description="Helical" evidence="7">
    <location>
        <begin position="102"/>
        <end position="120"/>
    </location>
</feature>
<dbReference type="AlphaFoldDB" id="A0A6J4UGT8"/>
<dbReference type="InterPro" id="IPR001640">
    <property type="entry name" value="Lgt"/>
</dbReference>
<comment type="similarity">
    <text evidence="1 7">Belongs to the Lgt family.</text>
</comment>
<dbReference type="HAMAP" id="MF_01147">
    <property type="entry name" value="Lgt"/>
    <property type="match status" value="1"/>
</dbReference>
<keyword evidence="9" id="KW-0449">Lipoprotein</keyword>
<evidence type="ECO:0000256" key="3">
    <source>
        <dbReference type="ARBA" id="ARBA00022679"/>
    </source>
</evidence>
<name>A0A6J4UGT8_9ACTN</name>
<evidence type="ECO:0000256" key="2">
    <source>
        <dbReference type="ARBA" id="ARBA00022475"/>
    </source>
</evidence>
<reference evidence="9" key="1">
    <citation type="submission" date="2020-02" db="EMBL/GenBank/DDBJ databases">
        <authorList>
            <person name="Meier V. D."/>
        </authorList>
    </citation>
    <scope>NUCLEOTIDE SEQUENCE</scope>
    <source>
        <strain evidence="9">AVDCRST_MAG79</strain>
    </source>
</reference>
<proteinExistence type="inferred from homology"/>
<evidence type="ECO:0000313" key="9">
    <source>
        <dbReference type="EMBL" id="CAA9546951.1"/>
    </source>
</evidence>
<feature type="transmembrane region" description="Helical" evidence="7">
    <location>
        <begin position="187"/>
        <end position="205"/>
    </location>
</feature>
<dbReference type="UniPathway" id="UPA00664"/>
<dbReference type="NCBIfam" id="TIGR00544">
    <property type="entry name" value="lgt"/>
    <property type="match status" value="1"/>
</dbReference>
<feature type="region of interest" description="Disordered" evidence="8">
    <location>
        <begin position="271"/>
        <end position="308"/>
    </location>
</feature>
<comment type="function">
    <text evidence="7">Catalyzes the transfer of the diacylglyceryl group from phosphatidylglycerol to the sulfhydryl group of the N-terminal cysteine of a prolipoprotein, the first step in the formation of mature lipoproteins.</text>
</comment>
<feature type="transmembrane region" description="Helical" evidence="7">
    <location>
        <begin position="60"/>
        <end position="82"/>
    </location>
</feature>
<dbReference type="PANTHER" id="PTHR30589">
    <property type="entry name" value="PROLIPOPROTEIN DIACYLGLYCERYL TRANSFERASE"/>
    <property type="match status" value="1"/>
</dbReference>
<dbReference type="PANTHER" id="PTHR30589:SF0">
    <property type="entry name" value="PHOSPHATIDYLGLYCEROL--PROLIPOPROTEIN DIACYLGLYCERYL TRANSFERASE"/>
    <property type="match status" value="1"/>
</dbReference>
<accession>A0A6J4UGT8</accession>
<comment type="pathway">
    <text evidence="7">Protein modification; lipoprotein biosynthesis (diacylglyceryl transfer).</text>
</comment>
<comment type="catalytic activity">
    <reaction evidence="7">
        <text>L-cysteinyl-[prolipoprotein] + a 1,2-diacyl-sn-glycero-3-phospho-(1'-sn-glycerol) = an S-1,2-diacyl-sn-glyceryl-L-cysteinyl-[prolipoprotein] + sn-glycerol 1-phosphate + H(+)</text>
        <dbReference type="Rhea" id="RHEA:56712"/>
        <dbReference type="Rhea" id="RHEA-COMP:14679"/>
        <dbReference type="Rhea" id="RHEA-COMP:14680"/>
        <dbReference type="ChEBI" id="CHEBI:15378"/>
        <dbReference type="ChEBI" id="CHEBI:29950"/>
        <dbReference type="ChEBI" id="CHEBI:57685"/>
        <dbReference type="ChEBI" id="CHEBI:64716"/>
        <dbReference type="ChEBI" id="CHEBI:140658"/>
        <dbReference type="EC" id="2.5.1.145"/>
    </reaction>
</comment>
<dbReference type="EC" id="2.5.1.145" evidence="7"/>
<dbReference type="Pfam" id="PF01790">
    <property type="entry name" value="LGT"/>
    <property type="match status" value="1"/>
</dbReference>